<keyword evidence="3" id="KW-0862">Zinc</keyword>
<dbReference type="SUPFAM" id="SSF57829">
    <property type="entry name" value="Zn-binding ribosomal proteins"/>
    <property type="match status" value="1"/>
</dbReference>
<evidence type="ECO:0000256" key="7">
    <source>
        <dbReference type="ARBA" id="ARBA00023326"/>
    </source>
</evidence>
<dbReference type="Pfam" id="PF01373">
    <property type="entry name" value="Glyco_hydro_14"/>
    <property type="match status" value="1"/>
</dbReference>
<accession>A0A8J5Z9E3</accession>
<dbReference type="PRINTS" id="PR00750">
    <property type="entry name" value="BETAAMYLASE"/>
</dbReference>
<dbReference type="HAMAP" id="MF_00327">
    <property type="entry name" value="Ribosomal_eL43"/>
    <property type="match status" value="1"/>
</dbReference>
<comment type="similarity">
    <text evidence="2">Belongs to the eukaryotic ribosomal protein eL43 family.</text>
</comment>
<evidence type="ECO:0000256" key="1">
    <source>
        <dbReference type="ARBA" id="ARBA00005652"/>
    </source>
</evidence>
<comment type="catalytic activity">
    <reaction evidence="9">
        <text>Hydrolysis of (1-&gt;4)-alpha-D-glucosidic linkages in polysaccharides so as to remove successive maltose units from the non-reducing ends of the chains.</text>
        <dbReference type="EC" id="3.2.1.2"/>
    </reaction>
</comment>
<sequence>MALTLRSSTSFINLKETKGFKTPDDCLATICFARMRLSSLSRSQARNSRIKHGSRSPDRRRITARKGRMPVFVMLPLDTITHGGTSNKPRAMNVSLMAFKNAGLEGVMVDAWWGLVEKDVKVQLGRLVRMVEKHGLKLQVVMSFHRCGGNVVDSCSILLPPWVLEEISKNPNLIYTDRSGQRNLEYISLGCDFRPALRGRPPIQVYTDYMRSFRERFRDYLGRVIVEIQVGLGPCGELRYPESNGTWKFLGIGEFQCYDKRQKQSGNMTGEWLGRMIQVTTSNFPKKPGFSEGMEHGSIEHRVRTVLPGVVLGSWELGKLPEHGDRMLTAAKATFRGTEIKLSGKIAGIPWRYRTRSHAAELTAGYYNTRYQDGYLPIAQMFSKHGIVYIFTCMEMKDGEQPEYANCSPEGLVRQVKMATKTAQVELAVENAPERYDAGGLHRQWIECIYIFKNEKRLFQGNNWQLLHKNQAHRLCTTKFSKSVNWKVPIKSAGEVTKKKSLNYRGEDFRSSLQQETAEKTPAVATIAAPHLPNQTGADLLSPATMTKRTKKAGIVGKYGTRYGASLRKQIKKMEVSQHSKYFCEFCGKYAVKRKAVGIWGCKDCGKVKAGGAYTLNTASAVTVRSTIRRLREQTES</sequence>
<dbReference type="InterPro" id="IPR017853">
    <property type="entry name" value="GH"/>
</dbReference>
<keyword evidence="12" id="KW-1185">Reference proteome</keyword>
<dbReference type="PANTHER" id="PTHR31352">
    <property type="entry name" value="BETA-AMYLASE 1, CHLOROPLASTIC"/>
    <property type="match status" value="1"/>
</dbReference>
<evidence type="ECO:0000256" key="3">
    <source>
        <dbReference type="ARBA" id="ARBA00022833"/>
    </source>
</evidence>
<keyword evidence="5" id="KW-0687">Ribonucleoprotein</keyword>
<dbReference type="GO" id="GO:0006412">
    <property type="term" value="P:translation"/>
    <property type="evidence" value="ECO:0007669"/>
    <property type="project" value="InterPro"/>
</dbReference>
<comment type="similarity">
    <text evidence="1 9">Belongs to the glycosyl hydrolase 14 family.</text>
</comment>
<evidence type="ECO:0000256" key="10">
    <source>
        <dbReference type="SAM" id="MobiDB-lite"/>
    </source>
</evidence>
<keyword evidence="6 9" id="KW-0119">Carbohydrate metabolism</keyword>
<dbReference type="NCBIfam" id="TIGR00280">
    <property type="entry name" value="eL43_euk_arch"/>
    <property type="match status" value="1"/>
</dbReference>
<feature type="active site" description="Proton donor" evidence="8">
    <location>
        <position position="237"/>
    </location>
</feature>
<name>A0A8J5Z9E3_9ROSI</name>
<dbReference type="InterPro" id="IPR001554">
    <property type="entry name" value="Glyco_hydro_14"/>
</dbReference>
<dbReference type="InterPro" id="IPR002674">
    <property type="entry name" value="Ribosomal_eL43"/>
</dbReference>
<dbReference type="SUPFAM" id="SSF51445">
    <property type="entry name" value="(Trans)glycosidases"/>
    <property type="match status" value="1"/>
</dbReference>
<keyword evidence="7 9" id="KW-0624">Polysaccharide degradation</keyword>
<dbReference type="GO" id="GO:0000272">
    <property type="term" value="P:polysaccharide catabolic process"/>
    <property type="evidence" value="ECO:0007669"/>
    <property type="project" value="UniProtKB-KW"/>
</dbReference>
<evidence type="ECO:0000256" key="6">
    <source>
        <dbReference type="ARBA" id="ARBA00023277"/>
    </source>
</evidence>
<proteinExistence type="inferred from homology"/>
<dbReference type="Gene3D" id="2.20.25.30">
    <property type="match status" value="1"/>
</dbReference>
<dbReference type="EMBL" id="JAHUZN010000009">
    <property type="protein sequence ID" value="KAG8484324.1"/>
    <property type="molecule type" value="Genomic_DNA"/>
</dbReference>
<keyword evidence="9" id="KW-0378">Hydrolase</keyword>
<feature type="region of interest" description="Disordered" evidence="10">
    <location>
        <begin position="43"/>
        <end position="62"/>
    </location>
</feature>
<dbReference type="Proteomes" id="UP000701853">
    <property type="component" value="Chromosome 9"/>
</dbReference>
<dbReference type="PANTHER" id="PTHR31352:SF1">
    <property type="entry name" value="BETA-AMYLASE 3, CHLOROPLASTIC"/>
    <property type="match status" value="1"/>
</dbReference>
<dbReference type="Gene3D" id="3.20.20.80">
    <property type="entry name" value="Glycosidases"/>
    <property type="match status" value="1"/>
</dbReference>
<dbReference type="OrthoDB" id="1660156at2759"/>
<reference evidence="11 12" key="1">
    <citation type="journal article" date="2021" name="bioRxiv">
        <title>The Gossypium anomalum genome as a resource for cotton improvement and evolutionary analysis of hybrid incompatibility.</title>
        <authorList>
            <person name="Grover C.E."/>
            <person name="Yuan D."/>
            <person name="Arick M.A."/>
            <person name="Miller E.R."/>
            <person name="Hu G."/>
            <person name="Peterson D.G."/>
            <person name="Wendel J.F."/>
            <person name="Udall J.A."/>
        </authorList>
    </citation>
    <scope>NUCLEOTIDE SEQUENCE [LARGE SCALE GENOMIC DNA]</scope>
    <source>
        <strain evidence="11">JFW-Udall</strain>
        <tissue evidence="11">Leaf</tissue>
    </source>
</reference>
<dbReference type="GO" id="GO:0016161">
    <property type="term" value="F:beta-amylase activity"/>
    <property type="evidence" value="ECO:0007669"/>
    <property type="project" value="UniProtKB-EC"/>
</dbReference>
<dbReference type="EC" id="3.2.1.2" evidence="9"/>
<dbReference type="AlphaFoldDB" id="A0A8J5Z9E3"/>
<evidence type="ECO:0000313" key="12">
    <source>
        <dbReference type="Proteomes" id="UP000701853"/>
    </source>
</evidence>
<evidence type="ECO:0000256" key="5">
    <source>
        <dbReference type="ARBA" id="ARBA00023274"/>
    </source>
</evidence>
<comment type="caution">
    <text evidence="11">The sequence shown here is derived from an EMBL/GenBank/DDBJ whole genome shotgun (WGS) entry which is preliminary data.</text>
</comment>
<dbReference type="GO" id="GO:0003735">
    <property type="term" value="F:structural constituent of ribosome"/>
    <property type="evidence" value="ECO:0007669"/>
    <property type="project" value="InterPro"/>
</dbReference>
<evidence type="ECO:0000256" key="2">
    <source>
        <dbReference type="ARBA" id="ARBA00008672"/>
    </source>
</evidence>
<organism evidence="11 12">
    <name type="scientific">Gossypium anomalum</name>
    <dbReference type="NCBI Taxonomy" id="47600"/>
    <lineage>
        <taxon>Eukaryota</taxon>
        <taxon>Viridiplantae</taxon>
        <taxon>Streptophyta</taxon>
        <taxon>Embryophyta</taxon>
        <taxon>Tracheophyta</taxon>
        <taxon>Spermatophyta</taxon>
        <taxon>Magnoliopsida</taxon>
        <taxon>eudicotyledons</taxon>
        <taxon>Gunneridae</taxon>
        <taxon>Pentapetalae</taxon>
        <taxon>rosids</taxon>
        <taxon>malvids</taxon>
        <taxon>Malvales</taxon>
        <taxon>Malvaceae</taxon>
        <taxon>Malvoideae</taxon>
        <taxon>Gossypium</taxon>
    </lineage>
</organism>
<keyword evidence="4" id="KW-0689">Ribosomal protein</keyword>
<dbReference type="Pfam" id="PF01780">
    <property type="entry name" value="Ribosomal_L37ae"/>
    <property type="match status" value="1"/>
</dbReference>
<feature type="active site" description="Proton acceptor" evidence="8">
    <location>
        <position position="430"/>
    </location>
</feature>
<evidence type="ECO:0000256" key="9">
    <source>
        <dbReference type="RuleBase" id="RU000509"/>
    </source>
</evidence>
<dbReference type="InterPro" id="IPR011332">
    <property type="entry name" value="Ribosomal_zn-bd"/>
</dbReference>
<gene>
    <name evidence="11" type="ORF">CXB51_023812</name>
</gene>
<protein>
    <recommendedName>
        <fullName evidence="9">Beta-amylase</fullName>
        <ecNumber evidence="9">3.2.1.2</ecNumber>
    </recommendedName>
</protein>
<dbReference type="GO" id="GO:0005840">
    <property type="term" value="C:ribosome"/>
    <property type="evidence" value="ECO:0007669"/>
    <property type="project" value="UniProtKB-KW"/>
</dbReference>
<dbReference type="FunFam" id="2.20.25.30:FF:000002">
    <property type="entry name" value="60S ribosomal protein L37a"/>
    <property type="match status" value="1"/>
</dbReference>
<evidence type="ECO:0000256" key="4">
    <source>
        <dbReference type="ARBA" id="ARBA00022980"/>
    </source>
</evidence>
<evidence type="ECO:0000256" key="8">
    <source>
        <dbReference type="PIRSR" id="PIRSR601554-1"/>
    </source>
</evidence>
<evidence type="ECO:0000313" key="11">
    <source>
        <dbReference type="EMBL" id="KAG8484324.1"/>
    </source>
</evidence>
<dbReference type="GO" id="GO:1990904">
    <property type="term" value="C:ribonucleoprotein complex"/>
    <property type="evidence" value="ECO:0007669"/>
    <property type="project" value="UniProtKB-KW"/>
</dbReference>
<keyword evidence="9" id="KW-0326">Glycosidase</keyword>
<dbReference type="InterPro" id="IPR011331">
    <property type="entry name" value="Ribosomal_eL37/eL43"/>
</dbReference>